<feature type="compositionally biased region" description="Basic residues" evidence="1">
    <location>
        <begin position="149"/>
        <end position="164"/>
    </location>
</feature>
<name>A0ABM9BM85_9BACL</name>
<dbReference type="EMBL" id="CAKMMF010000001">
    <property type="protein sequence ID" value="CAH1190296.1"/>
    <property type="molecule type" value="Genomic_DNA"/>
</dbReference>
<protein>
    <recommendedName>
        <fullName evidence="2">Dit-like phage tail protein N-terminal domain-containing protein</fullName>
    </recommendedName>
</protein>
<dbReference type="Proteomes" id="UP000838686">
    <property type="component" value="Unassembled WGS sequence"/>
</dbReference>
<evidence type="ECO:0000256" key="1">
    <source>
        <dbReference type="SAM" id="MobiDB-lite"/>
    </source>
</evidence>
<evidence type="ECO:0000259" key="2">
    <source>
        <dbReference type="Pfam" id="PF21821"/>
    </source>
</evidence>
<evidence type="ECO:0000313" key="3">
    <source>
        <dbReference type="EMBL" id="CAH1190296.1"/>
    </source>
</evidence>
<reference evidence="3" key="1">
    <citation type="submission" date="2022-01" db="EMBL/GenBank/DDBJ databases">
        <authorList>
            <person name="Criscuolo A."/>
        </authorList>
    </citation>
    <scope>NUCLEOTIDE SEQUENCE</scope>
    <source>
        <strain evidence="3">CIP111893</strain>
    </source>
</reference>
<proteinExistence type="predicted"/>
<gene>
    <name evidence="3" type="ORF">PAECIP111893_00262</name>
</gene>
<sequence>MATIDGHYVLVEGEEQTFENDVTQQPVEKGIDITDHVQRKARTLPISGFVAGNNAAKTRAYLIKAADQGKVVKYVGRNAFSGVISGLTTGHDSSIANGFSFSLTLIEVRIATSSAVGKLPTPIKSQAAPVISSGTKQTKDTDKGGKGGKGGKKTGGKSKKKKEKVQKVTFKSGDSKWKNYKVGGFY</sequence>
<keyword evidence="4" id="KW-1185">Reference proteome</keyword>
<organism evidence="3 4">
    <name type="scientific">Paenibacillus plantiphilus</name>
    <dbReference type="NCBI Taxonomy" id="2905650"/>
    <lineage>
        <taxon>Bacteria</taxon>
        <taxon>Bacillati</taxon>
        <taxon>Bacillota</taxon>
        <taxon>Bacilli</taxon>
        <taxon>Bacillales</taxon>
        <taxon>Paenibacillaceae</taxon>
        <taxon>Paenibacillus</taxon>
    </lineage>
</organism>
<dbReference type="RefSeq" id="WP_236338471.1">
    <property type="nucleotide sequence ID" value="NZ_CAKMMF010000001.1"/>
</dbReference>
<accession>A0ABM9BM85</accession>
<dbReference type="InterPro" id="IPR048494">
    <property type="entry name" value="Dit-like_N"/>
</dbReference>
<feature type="region of interest" description="Disordered" evidence="1">
    <location>
        <begin position="127"/>
        <end position="168"/>
    </location>
</feature>
<dbReference type="Pfam" id="PF21821">
    <property type="entry name" value="Dit_like"/>
    <property type="match status" value="1"/>
</dbReference>
<comment type="caution">
    <text evidence="3">The sequence shown here is derived from an EMBL/GenBank/DDBJ whole genome shotgun (WGS) entry which is preliminary data.</text>
</comment>
<feature type="domain" description="Dit-like phage tail protein N-terminal" evidence="2">
    <location>
        <begin position="10"/>
        <end position="116"/>
    </location>
</feature>
<evidence type="ECO:0000313" key="4">
    <source>
        <dbReference type="Proteomes" id="UP000838686"/>
    </source>
</evidence>